<sequence>MSWASSLELLFESAKTKETELDISGTSLRSAAKRSLEDSAVSGIEIETKKPNLNSSTMLVDSAVNVDMVEAAGDYKKLIKDIYEENPWLIRENILTS</sequence>
<dbReference type="HOGENOM" id="CLU_2351261_0_0_1"/>
<evidence type="ECO:0000313" key="1">
    <source>
        <dbReference type="EMBL" id="ETI30123.1"/>
    </source>
</evidence>
<organism evidence="1 2">
    <name type="scientific">Phytophthora nicotianae P1569</name>
    <dbReference type="NCBI Taxonomy" id="1317065"/>
    <lineage>
        <taxon>Eukaryota</taxon>
        <taxon>Sar</taxon>
        <taxon>Stramenopiles</taxon>
        <taxon>Oomycota</taxon>
        <taxon>Peronosporomycetes</taxon>
        <taxon>Peronosporales</taxon>
        <taxon>Peronosporaceae</taxon>
        <taxon>Phytophthora</taxon>
    </lineage>
</organism>
<dbReference type="Proteomes" id="UP000018721">
    <property type="component" value="Unassembled WGS sequence"/>
</dbReference>
<dbReference type="EMBL" id="ANIZ01004399">
    <property type="protein sequence ID" value="ETI30123.1"/>
    <property type="molecule type" value="Genomic_DNA"/>
</dbReference>
<comment type="caution">
    <text evidence="1">The sequence shown here is derived from an EMBL/GenBank/DDBJ whole genome shotgun (WGS) entry which is preliminary data.</text>
</comment>
<reference evidence="1 2" key="1">
    <citation type="submission" date="2013-11" db="EMBL/GenBank/DDBJ databases">
        <title>The Genome Sequence of Phytophthora parasitica P1569.</title>
        <authorList>
            <consortium name="The Broad Institute Genomics Platform"/>
            <person name="Russ C."/>
            <person name="Tyler B."/>
            <person name="Panabieres F."/>
            <person name="Shan W."/>
            <person name="Tripathy S."/>
            <person name="Grunwald N."/>
            <person name="Machado M."/>
            <person name="Johnson C.S."/>
            <person name="Arredondo F."/>
            <person name="Hong C."/>
            <person name="Coffey M."/>
            <person name="Young S.K."/>
            <person name="Zeng Q."/>
            <person name="Gargeya S."/>
            <person name="Fitzgerald M."/>
            <person name="Abouelleil A."/>
            <person name="Alvarado L."/>
            <person name="Chapman S.B."/>
            <person name="Gainer-Dewar J."/>
            <person name="Goldberg J."/>
            <person name="Griggs A."/>
            <person name="Gujja S."/>
            <person name="Hansen M."/>
            <person name="Howarth C."/>
            <person name="Imamovic A."/>
            <person name="Ireland A."/>
            <person name="Larimer J."/>
            <person name="McCowan C."/>
            <person name="Murphy C."/>
            <person name="Pearson M."/>
            <person name="Poon T.W."/>
            <person name="Priest M."/>
            <person name="Roberts A."/>
            <person name="Saif S."/>
            <person name="Shea T."/>
            <person name="Sykes S."/>
            <person name="Wortman J."/>
            <person name="Nusbaum C."/>
            <person name="Birren B."/>
        </authorList>
    </citation>
    <scope>NUCLEOTIDE SEQUENCE [LARGE SCALE GENOMIC DNA]</scope>
    <source>
        <strain evidence="1 2">P1569</strain>
    </source>
</reference>
<gene>
    <name evidence="1" type="ORF">F443_22756</name>
</gene>
<accession>V9DUW5</accession>
<proteinExistence type="predicted"/>
<dbReference type="AlphaFoldDB" id="V9DUW5"/>
<protein>
    <submittedName>
        <fullName evidence="1">Uncharacterized protein</fullName>
    </submittedName>
</protein>
<name>V9DUW5_PHYNI</name>
<evidence type="ECO:0000313" key="2">
    <source>
        <dbReference type="Proteomes" id="UP000018721"/>
    </source>
</evidence>
<keyword evidence="2" id="KW-1185">Reference proteome</keyword>